<name>A0A4V0NFS9_SORCE</name>
<evidence type="ECO:0000313" key="3">
    <source>
        <dbReference type="Proteomes" id="UP000295497"/>
    </source>
</evidence>
<dbReference type="EMBL" id="CP012672">
    <property type="protein sequence ID" value="AUX30732.1"/>
    <property type="molecule type" value="Genomic_DNA"/>
</dbReference>
<gene>
    <name evidence="2" type="ORF">SOCE836_028430</name>
</gene>
<feature type="compositionally biased region" description="Basic and acidic residues" evidence="1">
    <location>
        <begin position="12"/>
        <end position="21"/>
    </location>
</feature>
<feature type="region of interest" description="Disordered" evidence="1">
    <location>
        <begin position="1"/>
        <end position="44"/>
    </location>
</feature>
<reference evidence="2 3" key="1">
    <citation type="submission" date="2015-09" db="EMBL/GenBank/DDBJ databases">
        <title>Sorangium comparison.</title>
        <authorList>
            <person name="Zaburannyi N."/>
            <person name="Bunk B."/>
            <person name="Overmann J."/>
            <person name="Mueller R."/>
        </authorList>
    </citation>
    <scope>NUCLEOTIDE SEQUENCE [LARGE SCALE GENOMIC DNA]</scope>
    <source>
        <strain evidence="2 3">So ce836</strain>
    </source>
</reference>
<evidence type="ECO:0000256" key="1">
    <source>
        <dbReference type="SAM" id="MobiDB-lite"/>
    </source>
</evidence>
<proteinExistence type="predicted"/>
<accession>A0A4V0NFS9</accession>
<organism evidence="2 3">
    <name type="scientific">Sorangium cellulosum</name>
    <name type="common">Polyangium cellulosum</name>
    <dbReference type="NCBI Taxonomy" id="56"/>
    <lineage>
        <taxon>Bacteria</taxon>
        <taxon>Pseudomonadati</taxon>
        <taxon>Myxococcota</taxon>
        <taxon>Polyangia</taxon>
        <taxon>Polyangiales</taxon>
        <taxon>Polyangiaceae</taxon>
        <taxon>Sorangium</taxon>
    </lineage>
</organism>
<protein>
    <submittedName>
        <fullName evidence="2">Uncharacterized protein</fullName>
    </submittedName>
</protein>
<evidence type="ECO:0000313" key="2">
    <source>
        <dbReference type="EMBL" id="AUX30732.1"/>
    </source>
</evidence>
<dbReference type="Proteomes" id="UP000295497">
    <property type="component" value="Chromosome"/>
</dbReference>
<sequence length="129" mass="13633">MSTPSQYGGPRLGERHDRREQLGGVAQKRGAAAGVQRGDATGGSGFVTVSASGGFIAEDVEIRHKKMKLRFKCPGAARRPNAAQLALAEASLEAQFPGDEGIFLGQLLGQAVSVVLRVTWAMKTSVEPR</sequence>
<dbReference type="AlphaFoldDB" id="A0A4V0NFS9"/>